<evidence type="ECO:0000313" key="1">
    <source>
        <dbReference type="EMBL" id="GJT98139.1"/>
    </source>
</evidence>
<protein>
    <submittedName>
        <fullName evidence="1">Uncharacterized protein</fullName>
    </submittedName>
</protein>
<comment type="caution">
    <text evidence="1">The sequence shown here is derived from an EMBL/GenBank/DDBJ whole genome shotgun (WGS) entry which is preliminary data.</text>
</comment>
<organism evidence="1 2">
    <name type="scientific">Tanacetum coccineum</name>
    <dbReference type="NCBI Taxonomy" id="301880"/>
    <lineage>
        <taxon>Eukaryota</taxon>
        <taxon>Viridiplantae</taxon>
        <taxon>Streptophyta</taxon>
        <taxon>Embryophyta</taxon>
        <taxon>Tracheophyta</taxon>
        <taxon>Spermatophyta</taxon>
        <taxon>Magnoliopsida</taxon>
        <taxon>eudicotyledons</taxon>
        <taxon>Gunneridae</taxon>
        <taxon>Pentapetalae</taxon>
        <taxon>asterids</taxon>
        <taxon>campanulids</taxon>
        <taxon>Asterales</taxon>
        <taxon>Asteraceae</taxon>
        <taxon>Asteroideae</taxon>
        <taxon>Anthemideae</taxon>
        <taxon>Anthemidinae</taxon>
        <taxon>Tanacetum</taxon>
    </lineage>
</organism>
<dbReference type="Proteomes" id="UP001151760">
    <property type="component" value="Unassembled WGS sequence"/>
</dbReference>
<name>A0ABQ5IDB6_9ASTR</name>
<keyword evidence="2" id="KW-1185">Reference proteome</keyword>
<reference evidence="1" key="1">
    <citation type="journal article" date="2022" name="Int. J. Mol. Sci.">
        <title>Draft Genome of Tanacetum Coccineum: Genomic Comparison of Closely Related Tanacetum-Family Plants.</title>
        <authorList>
            <person name="Yamashiro T."/>
            <person name="Shiraishi A."/>
            <person name="Nakayama K."/>
            <person name="Satake H."/>
        </authorList>
    </citation>
    <scope>NUCLEOTIDE SEQUENCE</scope>
</reference>
<evidence type="ECO:0000313" key="2">
    <source>
        <dbReference type="Proteomes" id="UP001151760"/>
    </source>
</evidence>
<dbReference type="EMBL" id="BQNB010020646">
    <property type="protein sequence ID" value="GJT98139.1"/>
    <property type="molecule type" value="Genomic_DNA"/>
</dbReference>
<reference evidence="1" key="2">
    <citation type="submission" date="2022-01" db="EMBL/GenBank/DDBJ databases">
        <authorList>
            <person name="Yamashiro T."/>
            <person name="Shiraishi A."/>
            <person name="Satake H."/>
            <person name="Nakayama K."/>
        </authorList>
    </citation>
    <scope>NUCLEOTIDE SEQUENCE</scope>
</reference>
<accession>A0ABQ5IDB6</accession>
<gene>
    <name evidence="1" type="ORF">Tco_1093657</name>
</gene>
<sequence>MAVNKSPSIIPEILPEHLSDTLDESFVGDTYMHYELIQLCAWEQKELHMRMSLKHQIIRTKVCSNAVRQITWLSNRVVCPSEDIDQVMHALDDDALRLVNG</sequence>
<proteinExistence type="predicted"/>